<dbReference type="InterPro" id="IPR007412">
    <property type="entry name" value="FlgM"/>
</dbReference>
<dbReference type="EMBL" id="LAQU01000005">
    <property type="protein sequence ID" value="KKB64315.1"/>
    <property type="molecule type" value="Genomic_DNA"/>
</dbReference>
<keyword evidence="4" id="KW-1005">Bacterial flagellum biogenesis</keyword>
<feature type="compositionally biased region" description="Low complexity" evidence="9">
    <location>
        <begin position="21"/>
        <end position="37"/>
    </location>
</feature>
<evidence type="ECO:0000256" key="2">
    <source>
        <dbReference type="ARBA" id="ARBA00017823"/>
    </source>
</evidence>
<feature type="region of interest" description="Disordered" evidence="9">
    <location>
        <begin position="1"/>
        <end position="58"/>
    </location>
</feature>
<dbReference type="STRING" id="28092.WM40_06720"/>
<evidence type="ECO:0000313" key="12">
    <source>
        <dbReference type="Proteomes" id="UP000033618"/>
    </source>
</evidence>
<dbReference type="GO" id="GO:0045892">
    <property type="term" value="P:negative regulation of DNA-templated transcription"/>
    <property type="evidence" value="ECO:0007669"/>
    <property type="project" value="InterPro"/>
</dbReference>
<feature type="domain" description="Anti-sigma-28 factor FlgM C-terminal" evidence="10">
    <location>
        <begin position="59"/>
        <end position="102"/>
    </location>
</feature>
<evidence type="ECO:0000256" key="1">
    <source>
        <dbReference type="ARBA" id="ARBA00005322"/>
    </source>
</evidence>
<dbReference type="Proteomes" id="UP000033618">
    <property type="component" value="Unassembled WGS sequence"/>
</dbReference>
<evidence type="ECO:0000256" key="9">
    <source>
        <dbReference type="SAM" id="MobiDB-lite"/>
    </source>
</evidence>
<dbReference type="AlphaFoldDB" id="A0A0F5K305"/>
<keyword evidence="3" id="KW-0678">Repressor</keyword>
<gene>
    <name evidence="11" type="ORF">WM40_06720</name>
</gene>
<dbReference type="NCBIfam" id="TIGR03824">
    <property type="entry name" value="FlgM_jcvi"/>
    <property type="match status" value="1"/>
</dbReference>
<dbReference type="InterPro" id="IPR031316">
    <property type="entry name" value="FlgM_C"/>
</dbReference>
<evidence type="ECO:0000256" key="3">
    <source>
        <dbReference type="ARBA" id="ARBA00022491"/>
    </source>
</evidence>
<keyword evidence="12" id="KW-1185">Reference proteome</keyword>
<feature type="compositionally biased region" description="Polar residues" evidence="9">
    <location>
        <begin position="1"/>
        <end position="18"/>
    </location>
</feature>
<keyword evidence="5" id="KW-0805">Transcription regulation</keyword>
<organism evidence="11 12">
    <name type="scientific">Robbsia andropogonis</name>
    <dbReference type="NCBI Taxonomy" id="28092"/>
    <lineage>
        <taxon>Bacteria</taxon>
        <taxon>Pseudomonadati</taxon>
        <taxon>Pseudomonadota</taxon>
        <taxon>Betaproteobacteria</taxon>
        <taxon>Burkholderiales</taxon>
        <taxon>Burkholderiaceae</taxon>
        <taxon>Robbsia</taxon>
    </lineage>
</organism>
<comment type="similarity">
    <text evidence="1">Belongs to the FlgM family.</text>
</comment>
<evidence type="ECO:0000256" key="8">
    <source>
        <dbReference type="ARBA" id="ARBA00030117"/>
    </source>
</evidence>
<evidence type="ECO:0000313" key="11">
    <source>
        <dbReference type="EMBL" id="KKB64315.1"/>
    </source>
</evidence>
<dbReference type="GO" id="GO:0044781">
    <property type="term" value="P:bacterial-type flagellum organization"/>
    <property type="evidence" value="ECO:0007669"/>
    <property type="project" value="UniProtKB-KW"/>
</dbReference>
<dbReference type="Pfam" id="PF04316">
    <property type="entry name" value="FlgM"/>
    <property type="match status" value="1"/>
</dbReference>
<comment type="caution">
    <text evidence="11">The sequence shown here is derived from an EMBL/GenBank/DDBJ whole genome shotgun (WGS) entry which is preliminary data.</text>
</comment>
<evidence type="ECO:0000256" key="4">
    <source>
        <dbReference type="ARBA" id="ARBA00022795"/>
    </source>
</evidence>
<evidence type="ECO:0000256" key="5">
    <source>
        <dbReference type="ARBA" id="ARBA00023015"/>
    </source>
</evidence>
<keyword evidence="6" id="KW-0804">Transcription</keyword>
<dbReference type="SUPFAM" id="SSF101498">
    <property type="entry name" value="Anti-sigma factor FlgM"/>
    <property type="match status" value="1"/>
</dbReference>
<proteinExistence type="inferred from homology"/>
<reference evidence="11 12" key="1">
    <citation type="submission" date="2015-03" db="EMBL/GenBank/DDBJ databases">
        <title>Draft Genome Sequence of Burkholderia andropogonis type strain ICMP2807, isolated from Sorghum bicolor.</title>
        <authorList>
            <person name="Lopes-Santos L."/>
            <person name="Castro D.B."/>
            <person name="Ottoboni L.M."/>
            <person name="Park D."/>
            <person name="Weirc B.S."/>
            <person name="Destefano S.A."/>
        </authorList>
    </citation>
    <scope>NUCLEOTIDE SEQUENCE [LARGE SCALE GENOMIC DNA]</scope>
    <source>
        <strain evidence="11 12">ICMP2807</strain>
    </source>
</reference>
<evidence type="ECO:0000256" key="7">
    <source>
        <dbReference type="ARBA" id="ARBA00024739"/>
    </source>
</evidence>
<accession>A0A0F5K305</accession>
<evidence type="ECO:0000256" key="6">
    <source>
        <dbReference type="ARBA" id="ARBA00023163"/>
    </source>
</evidence>
<dbReference type="InterPro" id="IPR035890">
    <property type="entry name" value="Anti-sigma-28_factor_FlgM_sf"/>
</dbReference>
<sequence>MRQDTLQRQNARTRSNPSGEAPASAANVSAQQQNAAPLNTGGTGATRTMGGDARVSGRTTQLMAAANDPRNDVDMERVESIKAALANGTYQIDSSRIADGMLRGSRELMSPSGAI</sequence>
<name>A0A0F5K305_9BURK</name>
<protein>
    <recommendedName>
        <fullName evidence="2">Negative regulator of flagellin synthesis</fullName>
    </recommendedName>
    <alternativeName>
        <fullName evidence="8">Anti-sigma-28 factor</fullName>
    </alternativeName>
</protein>
<comment type="function">
    <text evidence="7">Responsible for the coupling of flagellin expression to flagellar assembly by preventing expression of the flagellin genes when a component of the middle class of proteins is defective. It negatively regulates flagellar genes by inhibiting the activity of FliA by directly binding to FliA.</text>
</comment>
<evidence type="ECO:0000259" key="10">
    <source>
        <dbReference type="Pfam" id="PF04316"/>
    </source>
</evidence>